<keyword evidence="7" id="KW-1185">Reference proteome</keyword>
<keyword evidence="4" id="KW-0676">Redox-active center</keyword>
<accession>J0QS90</accession>
<feature type="domain" description="Thioredoxin" evidence="5">
    <location>
        <begin position="96"/>
        <end position="283"/>
    </location>
</feature>
<protein>
    <recommendedName>
        <fullName evidence="5">Thioredoxin domain-containing protein</fullName>
    </recommendedName>
</protein>
<dbReference type="SUPFAM" id="SSF52833">
    <property type="entry name" value="Thioredoxin-like"/>
    <property type="match status" value="1"/>
</dbReference>
<sequence>MYNSQSFQKKSYRYILGLIGGCFIGIFLCVSSVHASDDTNLNKIKEQILNDPEFISSLSQKVQKETSDEHIRQIVRNYLISNPEVMLEVQDAFEEKQQKELAQSQTAIIDRFSDRIFHSPYDAVIGNPEGKITLVEFFDYNCGYCKKSYPDIEKLISKNPELRVVIKDFPILGPDSVKAHIVAQAFKNLMPEKYSEFHKTLLTSNGRANETKALQIAKNLGADETKLKAAIANPLLQQAFTNNAEIAYDLKINGTPSYIIGSQVIVGAVNGDVLDRRVKELDHK</sequence>
<dbReference type="OrthoDB" id="9780147at2"/>
<evidence type="ECO:0000256" key="1">
    <source>
        <dbReference type="ARBA" id="ARBA00022729"/>
    </source>
</evidence>
<dbReference type="PROSITE" id="PS51352">
    <property type="entry name" value="THIOREDOXIN_2"/>
    <property type="match status" value="1"/>
</dbReference>
<dbReference type="InterPro" id="IPR013766">
    <property type="entry name" value="Thioredoxin_domain"/>
</dbReference>
<dbReference type="GO" id="GO:0015036">
    <property type="term" value="F:disulfide oxidoreductase activity"/>
    <property type="evidence" value="ECO:0007669"/>
    <property type="project" value="UniProtKB-ARBA"/>
</dbReference>
<dbReference type="Pfam" id="PF18312">
    <property type="entry name" value="ScsC_N"/>
    <property type="match status" value="1"/>
</dbReference>
<dbReference type="Proteomes" id="UP000008952">
    <property type="component" value="Unassembled WGS sequence"/>
</dbReference>
<dbReference type="CDD" id="cd03023">
    <property type="entry name" value="DsbA_Com1_like"/>
    <property type="match status" value="1"/>
</dbReference>
<dbReference type="EMBL" id="AIMB01000008">
    <property type="protein sequence ID" value="EJF88736.1"/>
    <property type="molecule type" value="Genomic_DNA"/>
</dbReference>
<organism evidence="6 7">
    <name type="scientific">Bartonella tamiae Th239</name>
    <dbReference type="NCBI Taxonomy" id="1094558"/>
    <lineage>
        <taxon>Bacteria</taxon>
        <taxon>Pseudomonadati</taxon>
        <taxon>Pseudomonadota</taxon>
        <taxon>Alphaproteobacteria</taxon>
        <taxon>Hyphomicrobiales</taxon>
        <taxon>Bartonellaceae</taxon>
        <taxon>Bartonella</taxon>
    </lineage>
</organism>
<evidence type="ECO:0000313" key="7">
    <source>
        <dbReference type="Proteomes" id="UP000008952"/>
    </source>
</evidence>
<dbReference type="InterPro" id="IPR041205">
    <property type="entry name" value="ScsC_N"/>
</dbReference>
<evidence type="ECO:0000313" key="6">
    <source>
        <dbReference type="EMBL" id="EJF88736.1"/>
    </source>
</evidence>
<proteinExistence type="predicted"/>
<evidence type="ECO:0000256" key="4">
    <source>
        <dbReference type="ARBA" id="ARBA00023284"/>
    </source>
</evidence>
<dbReference type="Gene3D" id="3.40.30.10">
    <property type="entry name" value="Glutaredoxin"/>
    <property type="match status" value="1"/>
</dbReference>
<dbReference type="InterPro" id="IPR036249">
    <property type="entry name" value="Thioredoxin-like_sf"/>
</dbReference>
<name>J0QS90_9HYPH</name>
<evidence type="ECO:0000256" key="3">
    <source>
        <dbReference type="ARBA" id="ARBA00023157"/>
    </source>
</evidence>
<dbReference type="InterPro" id="IPR017937">
    <property type="entry name" value="Thioredoxin_CS"/>
</dbReference>
<keyword evidence="2" id="KW-0560">Oxidoreductase</keyword>
<dbReference type="HOGENOM" id="CLU_000288_47_4_5"/>
<dbReference type="PATRIC" id="fig|1094558.3.peg.1386"/>
<dbReference type="eggNOG" id="COG1651">
    <property type="taxonomic scope" value="Bacteria"/>
</dbReference>
<dbReference type="STRING" id="1094558.ME5_01287"/>
<dbReference type="InterPro" id="IPR001853">
    <property type="entry name" value="DSBA-like_thioredoxin_dom"/>
</dbReference>
<dbReference type="Pfam" id="PF01323">
    <property type="entry name" value="DSBA"/>
    <property type="match status" value="1"/>
</dbReference>
<dbReference type="PANTHER" id="PTHR13887:SF14">
    <property type="entry name" value="DISULFIDE BOND FORMATION PROTEIN D"/>
    <property type="match status" value="1"/>
</dbReference>
<comment type="caution">
    <text evidence="6">The sequence shown here is derived from an EMBL/GenBank/DDBJ whole genome shotgun (WGS) entry which is preliminary data.</text>
</comment>
<dbReference type="PROSITE" id="PS00194">
    <property type="entry name" value="THIOREDOXIN_1"/>
    <property type="match status" value="1"/>
</dbReference>
<keyword evidence="3" id="KW-1015">Disulfide bond</keyword>
<keyword evidence="1" id="KW-0732">Signal</keyword>
<reference evidence="6 7" key="1">
    <citation type="submission" date="2012-03" db="EMBL/GenBank/DDBJ databases">
        <title>The Genome Sequence of Bartonella tamiae Th239.</title>
        <authorList>
            <consortium name="The Broad Institute Genome Sequencing Platform"/>
            <consortium name="The Broad Institute Genome Sequencing Center for Infectious Disease"/>
            <person name="Feldgarden M."/>
            <person name="Kirby J."/>
            <person name="Kosoy M."/>
            <person name="Birtles R."/>
            <person name="Probert W.S."/>
            <person name="Chiaraviglio L."/>
            <person name="Young S.K."/>
            <person name="Zeng Q."/>
            <person name="Gargeya S."/>
            <person name="Fitzgerald M."/>
            <person name="Haas B."/>
            <person name="Abouelleil A."/>
            <person name="Alvarado L."/>
            <person name="Arachchi H.M."/>
            <person name="Berlin A."/>
            <person name="Chapman S.B."/>
            <person name="Gearin G."/>
            <person name="Goldberg J."/>
            <person name="Griggs A."/>
            <person name="Gujja S."/>
            <person name="Hansen M."/>
            <person name="Heiman D."/>
            <person name="Howarth C."/>
            <person name="Larimer J."/>
            <person name="Lui A."/>
            <person name="MacDonald P.J.P."/>
            <person name="McCowen C."/>
            <person name="Montmayeur A."/>
            <person name="Murphy C."/>
            <person name="Neiman D."/>
            <person name="Pearson M."/>
            <person name="Priest M."/>
            <person name="Roberts A."/>
            <person name="Saif S."/>
            <person name="Shea T."/>
            <person name="Sisk P."/>
            <person name="Stolte C."/>
            <person name="Sykes S."/>
            <person name="Wortman J."/>
            <person name="Nusbaum C."/>
            <person name="Birren B."/>
        </authorList>
    </citation>
    <scope>NUCLEOTIDE SEQUENCE [LARGE SCALE GENOMIC DNA]</scope>
    <source>
        <strain evidence="6 7">Th239</strain>
    </source>
</reference>
<dbReference type="RefSeq" id="WP_008039528.1">
    <property type="nucleotide sequence ID" value="NZ_JH725147.1"/>
</dbReference>
<evidence type="ECO:0000259" key="5">
    <source>
        <dbReference type="PROSITE" id="PS51352"/>
    </source>
</evidence>
<dbReference type="AlphaFoldDB" id="J0QS90"/>
<gene>
    <name evidence="6" type="ORF">ME5_01287</name>
</gene>
<evidence type="ECO:0000256" key="2">
    <source>
        <dbReference type="ARBA" id="ARBA00023002"/>
    </source>
</evidence>
<dbReference type="PANTHER" id="PTHR13887">
    <property type="entry name" value="GLUTATHIONE S-TRANSFERASE KAPPA"/>
    <property type="match status" value="1"/>
</dbReference>